<feature type="domain" description="CBS" evidence="3">
    <location>
        <begin position="75"/>
        <end position="133"/>
    </location>
</feature>
<dbReference type="InterPro" id="IPR000644">
    <property type="entry name" value="CBS_dom"/>
</dbReference>
<reference evidence="5" key="1">
    <citation type="submission" date="2016-10" db="EMBL/GenBank/DDBJ databases">
        <authorList>
            <person name="Varghese N."/>
            <person name="Submissions S."/>
        </authorList>
    </citation>
    <scope>NUCLEOTIDE SEQUENCE [LARGE SCALE GENOMIC DNA]</scope>
    <source>
        <strain evidence="5">DC30,IBRC 10041,KCTC 4046</strain>
    </source>
</reference>
<dbReference type="EMBL" id="FNPC01000003">
    <property type="protein sequence ID" value="SDY07945.1"/>
    <property type="molecule type" value="Genomic_DNA"/>
</dbReference>
<name>A0A1H3GYB6_9EURY</name>
<dbReference type="InterPro" id="IPR051257">
    <property type="entry name" value="Diverse_CBS-Domain"/>
</dbReference>
<proteinExistence type="predicted"/>
<dbReference type="CDD" id="cd09836">
    <property type="entry name" value="CBS_pair_arch"/>
    <property type="match status" value="1"/>
</dbReference>
<dbReference type="OrthoDB" id="8919at2157"/>
<dbReference type="SMART" id="SM00116">
    <property type="entry name" value="CBS"/>
    <property type="match status" value="2"/>
</dbReference>
<evidence type="ECO:0000259" key="3">
    <source>
        <dbReference type="PROSITE" id="PS51371"/>
    </source>
</evidence>
<accession>A0A1H3GYB6</accession>
<sequence>MDDILVGRVMTSEAITVHPDTFVEEAASLLLEEGIGSLVVVDDDGRLEGILTTTDFVHIVAASKPKAQTTVERYMSTDVITASAQDPITDVADVMIEQGIHHLPVVDDDGGVIGVVSTTDLTKYISGLQPRRTA</sequence>
<organism evidence="4 5">
    <name type="scientific">Halopenitus persicus</name>
    <dbReference type="NCBI Taxonomy" id="1048396"/>
    <lineage>
        <taxon>Archaea</taxon>
        <taxon>Methanobacteriati</taxon>
        <taxon>Methanobacteriota</taxon>
        <taxon>Stenosarchaea group</taxon>
        <taxon>Halobacteria</taxon>
        <taxon>Halobacteriales</taxon>
        <taxon>Haloferacaceae</taxon>
        <taxon>Halopenitus</taxon>
    </lineage>
</organism>
<dbReference type="PANTHER" id="PTHR43080">
    <property type="entry name" value="CBS DOMAIN-CONTAINING PROTEIN CBSX3, MITOCHONDRIAL"/>
    <property type="match status" value="1"/>
</dbReference>
<feature type="domain" description="CBS" evidence="3">
    <location>
        <begin position="10"/>
        <end position="68"/>
    </location>
</feature>
<keyword evidence="5" id="KW-1185">Reference proteome</keyword>
<evidence type="ECO:0000256" key="1">
    <source>
        <dbReference type="ARBA" id="ARBA00023122"/>
    </source>
</evidence>
<keyword evidence="1 2" id="KW-0129">CBS domain</keyword>
<dbReference type="Gene3D" id="3.10.580.10">
    <property type="entry name" value="CBS-domain"/>
    <property type="match status" value="1"/>
</dbReference>
<dbReference type="PANTHER" id="PTHR43080:SF2">
    <property type="entry name" value="CBS DOMAIN-CONTAINING PROTEIN"/>
    <property type="match status" value="1"/>
</dbReference>
<dbReference type="RefSeq" id="WP_092731281.1">
    <property type="nucleotide sequence ID" value="NZ_FNPC01000003.1"/>
</dbReference>
<dbReference type="InterPro" id="IPR046342">
    <property type="entry name" value="CBS_dom_sf"/>
</dbReference>
<evidence type="ECO:0000256" key="2">
    <source>
        <dbReference type="PROSITE-ProRule" id="PRU00703"/>
    </source>
</evidence>
<evidence type="ECO:0000313" key="4">
    <source>
        <dbReference type="EMBL" id="SDY07945.1"/>
    </source>
</evidence>
<dbReference type="AlphaFoldDB" id="A0A1H3GYB6"/>
<protein>
    <submittedName>
        <fullName evidence="4">CBS domain-containing protein</fullName>
    </submittedName>
</protein>
<dbReference type="Pfam" id="PF00571">
    <property type="entry name" value="CBS"/>
    <property type="match status" value="2"/>
</dbReference>
<gene>
    <name evidence="4" type="ORF">SAMN05216564_10333</name>
</gene>
<evidence type="ECO:0000313" key="5">
    <source>
        <dbReference type="Proteomes" id="UP000199079"/>
    </source>
</evidence>
<dbReference type="Proteomes" id="UP000199079">
    <property type="component" value="Unassembled WGS sequence"/>
</dbReference>
<dbReference type="SUPFAM" id="SSF54631">
    <property type="entry name" value="CBS-domain pair"/>
    <property type="match status" value="1"/>
</dbReference>
<dbReference type="PROSITE" id="PS51371">
    <property type="entry name" value="CBS"/>
    <property type="match status" value="2"/>
</dbReference>